<dbReference type="KEGG" id="sgn:SGRA_3336"/>
<dbReference type="HOGENOM" id="CLU_653623_0_0_10"/>
<sequence length="420" mass="48309">MSQKILDELAKTSIQLMLKEAFYGHFFSSLLRDVSQDTESMALRLGGSQMLKLLVNPSYWEEKLKGATPKQTAALRYGAIKHQILHIVFKHILRAKDFGNKQLYGIAADLAVNQYIDSDQLEEEAIRLEDFPDFSLERGQSLDYYYKRLSDELEEMMNGGGGSEENDEFNSAQQKLQALLEEEHPHLEQHAFWDDIQQQSPSEQKIIEAFVNDAIQNSLERLKTRNYTNLPAQLQEYLDQLMKSLQPSINWRRTLRLFAASSSRTRIRNTIKKPSKRYGTSPGIKIQRKQKIGVALDSSGSVNQEELQLFFSELYHIWKQGAEIMVVECDVDIQRIYPYRGRTPELVQGRGGTRFDAPIKWANEDYRPDALIYFTDGFAAKPEVRCRIPLLWMISPNGLGTENWESLPGRKVKMQSKGGF</sequence>
<evidence type="ECO:0008006" key="5">
    <source>
        <dbReference type="Google" id="ProtNLM"/>
    </source>
</evidence>
<evidence type="ECO:0000313" key="4">
    <source>
        <dbReference type="Proteomes" id="UP000007519"/>
    </source>
</evidence>
<gene>
    <name evidence="3" type="ordered locus">SGRA_3336</name>
</gene>
<protein>
    <recommendedName>
        <fullName evidence="5">VWA-like domain-containing protein</fullName>
    </recommendedName>
</protein>
<dbReference type="AlphaFoldDB" id="H6L127"/>
<dbReference type="PANTHER" id="PTHR38730:SF1">
    <property type="entry name" value="SLL7028 PROTEIN"/>
    <property type="match status" value="1"/>
</dbReference>
<dbReference type="Pfam" id="PF13203">
    <property type="entry name" value="DUF2201_N"/>
    <property type="match status" value="1"/>
</dbReference>
<dbReference type="PANTHER" id="PTHR38730">
    <property type="entry name" value="SLL7028 PROTEIN"/>
    <property type="match status" value="1"/>
</dbReference>
<dbReference type="OrthoDB" id="9809382at2"/>
<feature type="domain" description="VWA-like" evidence="1">
    <location>
        <begin position="294"/>
        <end position="397"/>
    </location>
</feature>
<dbReference type="EMBL" id="CP002831">
    <property type="protein sequence ID" value="AFC26063.1"/>
    <property type="molecule type" value="Genomic_DNA"/>
</dbReference>
<dbReference type="Pfam" id="PF09967">
    <property type="entry name" value="DUF2201"/>
    <property type="match status" value="1"/>
</dbReference>
<feature type="domain" description="Putative metallopeptidase" evidence="2">
    <location>
        <begin position="77"/>
        <end position="278"/>
    </location>
</feature>
<proteinExistence type="predicted"/>
<accession>H6L127</accession>
<dbReference type="InterPro" id="IPR018698">
    <property type="entry name" value="VWA-like_dom"/>
</dbReference>
<dbReference type="InterPro" id="IPR025154">
    <property type="entry name" value="Put_metallopeptidase_dom"/>
</dbReference>
<dbReference type="eggNOG" id="COG3864">
    <property type="taxonomic scope" value="Bacteria"/>
</dbReference>
<evidence type="ECO:0000259" key="1">
    <source>
        <dbReference type="Pfam" id="PF09967"/>
    </source>
</evidence>
<dbReference type="STRING" id="984262.SGRA_3336"/>
<evidence type="ECO:0000259" key="2">
    <source>
        <dbReference type="Pfam" id="PF13203"/>
    </source>
</evidence>
<reference evidence="3 4" key="1">
    <citation type="journal article" date="2012" name="Stand. Genomic Sci.">
        <title>Complete genome sequencing and analysis of Saprospira grandis str. Lewin, a predatory marine bacterium.</title>
        <authorList>
            <person name="Saw J.H."/>
            <person name="Yuryev A."/>
            <person name="Kanbe M."/>
            <person name="Hou S."/>
            <person name="Young A.G."/>
            <person name="Aizawa S."/>
            <person name="Alam M."/>
        </authorList>
    </citation>
    <scope>NUCLEOTIDE SEQUENCE [LARGE SCALE GENOMIC DNA]</scope>
    <source>
        <strain evidence="3 4">Lewin</strain>
    </source>
</reference>
<dbReference type="RefSeq" id="WP_015693658.1">
    <property type="nucleotide sequence ID" value="NC_016940.1"/>
</dbReference>
<organism evidence="3 4">
    <name type="scientific">Saprospira grandis (strain Lewin)</name>
    <dbReference type="NCBI Taxonomy" id="984262"/>
    <lineage>
        <taxon>Bacteria</taxon>
        <taxon>Pseudomonadati</taxon>
        <taxon>Bacteroidota</taxon>
        <taxon>Saprospiria</taxon>
        <taxon>Saprospirales</taxon>
        <taxon>Saprospiraceae</taxon>
        <taxon>Saprospira</taxon>
    </lineage>
</organism>
<name>H6L127_SAPGL</name>
<keyword evidence="4" id="KW-1185">Reference proteome</keyword>
<evidence type="ECO:0000313" key="3">
    <source>
        <dbReference type="EMBL" id="AFC26063.1"/>
    </source>
</evidence>
<dbReference type="Proteomes" id="UP000007519">
    <property type="component" value="Chromosome"/>
</dbReference>